<proteinExistence type="predicted"/>
<evidence type="ECO:0000256" key="2">
    <source>
        <dbReference type="SAM" id="SignalP"/>
    </source>
</evidence>
<reference evidence="3 4" key="1">
    <citation type="submission" date="2017-12" db="EMBL/GenBank/DDBJ databases">
        <title>Hemimetabolous genomes reveal molecular basis of termite eusociality.</title>
        <authorList>
            <person name="Harrison M.C."/>
            <person name="Jongepier E."/>
            <person name="Robertson H.M."/>
            <person name="Arning N."/>
            <person name="Bitard-Feildel T."/>
            <person name="Chao H."/>
            <person name="Childers C.P."/>
            <person name="Dinh H."/>
            <person name="Doddapaneni H."/>
            <person name="Dugan S."/>
            <person name="Gowin J."/>
            <person name="Greiner C."/>
            <person name="Han Y."/>
            <person name="Hu H."/>
            <person name="Hughes D.S.T."/>
            <person name="Huylmans A.-K."/>
            <person name="Kemena C."/>
            <person name="Kremer L.P.M."/>
            <person name="Lee S.L."/>
            <person name="Lopez-Ezquerra A."/>
            <person name="Mallet L."/>
            <person name="Monroy-Kuhn J.M."/>
            <person name="Moser A."/>
            <person name="Murali S.C."/>
            <person name="Muzny D.M."/>
            <person name="Otani S."/>
            <person name="Piulachs M.-D."/>
            <person name="Poelchau M."/>
            <person name="Qu J."/>
            <person name="Schaub F."/>
            <person name="Wada-Katsumata A."/>
            <person name="Worley K.C."/>
            <person name="Xie Q."/>
            <person name="Ylla G."/>
            <person name="Poulsen M."/>
            <person name="Gibbs R.A."/>
            <person name="Schal C."/>
            <person name="Richards S."/>
            <person name="Belles X."/>
            <person name="Korb J."/>
            <person name="Bornberg-Bauer E."/>
        </authorList>
    </citation>
    <scope>NUCLEOTIDE SEQUENCE [LARGE SCALE GENOMIC DNA]</scope>
    <source>
        <tissue evidence="3">Whole body</tissue>
    </source>
</reference>
<feature type="region of interest" description="Disordered" evidence="1">
    <location>
        <begin position="53"/>
        <end position="280"/>
    </location>
</feature>
<feature type="signal peptide" evidence="2">
    <location>
        <begin position="1"/>
        <end position="26"/>
    </location>
</feature>
<accession>A0A2J7PEK2</accession>
<organism evidence="3 4">
    <name type="scientific">Cryptotermes secundus</name>
    <dbReference type="NCBI Taxonomy" id="105785"/>
    <lineage>
        <taxon>Eukaryota</taxon>
        <taxon>Metazoa</taxon>
        <taxon>Ecdysozoa</taxon>
        <taxon>Arthropoda</taxon>
        <taxon>Hexapoda</taxon>
        <taxon>Insecta</taxon>
        <taxon>Pterygota</taxon>
        <taxon>Neoptera</taxon>
        <taxon>Polyneoptera</taxon>
        <taxon>Dictyoptera</taxon>
        <taxon>Blattodea</taxon>
        <taxon>Blattoidea</taxon>
        <taxon>Termitoidae</taxon>
        <taxon>Kalotermitidae</taxon>
        <taxon>Cryptotermitinae</taxon>
        <taxon>Cryptotermes</taxon>
    </lineage>
</organism>
<dbReference type="AlphaFoldDB" id="A0A2J7PEK2"/>
<feature type="compositionally biased region" description="Acidic residues" evidence="1">
    <location>
        <begin position="173"/>
        <end position="185"/>
    </location>
</feature>
<evidence type="ECO:0000256" key="1">
    <source>
        <dbReference type="SAM" id="MobiDB-lite"/>
    </source>
</evidence>
<gene>
    <name evidence="3" type="ORF">B7P43_G07617</name>
</gene>
<keyword evidence="2" id="KW-0732">Signal</keyword>
<feature type="compositionally biased region" description="Basic and acidic residues" evidence="1">
    <location>
        <begin position="186"/>
        <end position="200"/>
    </location>
</feature>
<sequence length="280" mass="29841">MAALKWTIMLLAFHLMGLFYSKSITAAPIYNSEENQLSGTTDSTLVHMNDHDISDTHETNTHNGGNDHDVNGVAEKGKDRTSKEGQEFGNETESGGSIHENVAISPNPHEDGDMARSQGTSNDEENKEDNNKASSIEDDNVSSEGHVHKESGPAGNSDEGGHVKHEEAHDQEMDTDVASEDEADTDVAHDVEEDIGAAHEDNEDTGVVHGEEVDTDAAHDVEEDTGAAHEDNEDTGAAQDGEADTGAAHDVEDHTRTGAAHEHNGDTEAAHEDNEHTGAA</sequence>
<feature type="compositionally biased region" description="Basic and acidic residues" evidence="1">
    <location>
        <begin position="247"/>
        <end position="280"/>
    </location>
</feature>
<dbReference type="Proteomes" id="UP000235965">
    <property type="component" value="Unassembled WGS sequence"/>
</dbReference>
<evidence type="ECO:0000313" key="4">
    <source>
        <dbReference type="Proteomes" id="UP000235965"/>
    </source>
</evidence>
<feature type="compositionally biased region" description="Basic and acidic residues" evidence="1">
    <location>
        <begin position="209"/>
        <end position="230"/>
    </location>
</feature>
<protein>
    <submittedName>
        <fullName evidence="3">Uncharacterized protein</fullName>
    </submittedName>
</protein>
<comment type="caution">
    <text evidence="3">The sequence shown here is derived from an EMBL/GenBank/DDBJ whole genome shotgun (WGS) entry which is preliminary data.</text>
</comment>
<feature type="chain" id="PRO_5014395312" evidence="2">
    <location>
        <begin position="27"/>
        <end position="280"/>
    </location>
</feature>
<evidence type="ECO:0000313" key="3">
    <source>
        <dbReference type="EMBL" id="PNF14774.1"/>
    </source>
</evidence>
<name>A0A2J7PEK2_9NEOP</name>
<feature type="compositionally biased region" description="Basic and acidic residues" evidence="1">
    <location>
        <begin position="53"/>
        <end position="86"/>
    </location>
</feature>
<feature type="non-terminal residue" evidence="3">
    <location>
        <position position="280"/>
    </location>
</feature>
<dbReference type="EMBL" id="NEVH01026092">
    <property type="protein sequence ID" value="PNF14774.1"/>
    <property type="molecule type" value="Genomic_DNA"/>
</dbReference>
<dbReference type="OrthoDB" id="330772at2759"/>
<feature type="compositionally biased region" description="Basic and acidic residues" evidence="1">
    <location>
        <begin position="159"/>
        <end position="172"/>
    </location>
</feature>
<keyword evidence="4" id="KW-1185">Reference proteome</keyword>